<accession>N1W046</accession>
<dbReference type="PANTHER" id="PTHR40279:SF3">
    <property type="entry name" value="4-AMINOBENZOATE SYNTHASE"/>
    <property type="match status" value="1"/>
</dbReference>
<dbReference type="InterPro" id="IPR039068">
    <property type="entry name" value="PqqC-like"/>
</dbReference>
<dbReference type="PANTHER" id="PTHR40279">
    <property type="entry name" value="PQQC-LIKE PROTEIN"/>
    <property type="match status" value="1"/>
</dbReference>
<dbReference type="SUPFAM" id="SSF48613">
    <property type="entry name" value="Heme oxygenase-like"/>
    <property type="match status" value="1"/>
</dbReference>
<evidence type="ECO:0008006" key="4">
    <source>
        <dbReference type="Google" id="ProtNLM"/>
    </source>
</evidence>
<dbReference type="InterPro" id="IPR016084">
    <property type="entry name" value="Haem_Oase-like_multi-hlx"/>
</dbReference>
<dbReference type="Gene3D" id="1.20.910.10">
    <property type="entry name" value="Heme oxygenase-like"/>
    <property type="match status" value="1"/>
</dbReference>
<proteinExistence type="predicted"/>
<evidence type="ECO:0000313" key="3">
    <source>
        <dbReference type="Proteomes" id="UP000012371"/>
    </source>
</evidence>
<dbReference type="RefSeq" id="WP_002973723.1">
    <property type="nucleotide sequence ID" value="NZ_AOGW02000010.1"/>
</dbReference>
<organism evidence="2 3">
    <name type="scientific">Leptospira terpstrae serovar Hualin str. LT 11-33 = ATCC 700639</name>
    <dbReference type="NCBI Taxonomy" id="1257025"/>
    <lineage>
        <taxon>Bacteria</taxon>
        <taxon>Pseudomonadati</taxon>
        <taxon>Spirochaetota</taxon>
        <taxon>Spirochaetia</taxon>
        <taxon>Leptospirales</taxon>
        <taxon>Leptospiraceae</taxon>
        <taxon>Leptospira</taxon>
    </lineage>
</organism>
<gene>
    <name evidence="2" type="ORF">LEP1GSC203_1480</name>
</gene>
<name>N1W046_9LEPT</name>
<dbReference type="OrthoDB" id="277294at2"/>
<dbReference type="AlphaFoldDB" id="N1W046"/>
<reference evidence="2" key="1">
    <citation type="submission" date="2013-03" db="EMBL/GenBank/DDBJ databases">
        <authorList>
            <person name="Harkins D.M."/>
            <person name="Durkin A.S."/>
            <person name="Brinkac L.M."/>
            <person name="Haft D.H."/>
            <person name="Selengut J.D."/>
            <person name="Sanka R."/>
            <person name="DePew J."/>
            <person name="Purushe J."/>
            <person name="Hartskeerl R.A."/>
            <person name="Ahmed A."/>
            <person name="van der Linden H."/>
            <person name="Goris M.G.A."/>
            <person name="Vinetz J.M."/>
            <person name="Sutton G.G."/>
            <person name="Nierman W.C."/>
            <person name="Fouts D.E."/>
        </authorList>
    </citation>
    <scope>NUCLEOTIDE SEQUENCE [LARGE SCALE GENOMIC DNA]</scope>
    <source>
        <strain evidence="2">LT 11-33</strain>
    </source>
</reference>
<evidence type="ECO:0000256" key="1">
    <source>
        <dbReference type="ARBA" id="ARBA00023002"/>
    </source>
</evidence>
<protein>
    <recommendedName>
        <fullName evidence="4">Iron-containing redox enzyme family protein</fullName>
    </recommendedName>
</protein>
<dbReference type="STRING" id="1257025.LEP1GSC203_1480"/>
<dbReference type="Pfam" id="PF14518">
    <property type="entry name" value="Haem_oxygenas_2"/>
    <property type="match status" value="1"/>
</dbReference>
<dbReference type="SMART" id="SM01236">
    <property type="entry name" value="Haem_oxygenase_2"/>
    <property type="match status" value="1"/>
</dbReference>
<keyword evidence="3" id="KW-1185">Reference proteome</keyword>
<keyword evidence="1" id="KW-0560">Oxidoreductase</keyword>
<dbReference type="Proteomes" id="UP000012371">
    <property type="component" value="Unassembled WGS sequence"/>
</dbReference>
<evidence type="ECO:0000313" key="2">
    <source>
        <dbReference type="EMBL" id="EMY61061.1"/>
    </source>
</evidence>
<sequence>MNVIETLKKDVETHPVLRSQWLLERNIAMSFDDLILWLSQEYFVSIGFVDWFLQVAAKTRDQNAKIVLVENIWGELGEGKIADTHVSILIDFLKKLNFDFSNHIILPETKTYLDKMETIIGKGFFYGLGALGPANEYLLKLEYSQISNAYQKLKSEMSLPEGKFFQVNLDADEGHSQRMFELIAETATSEESKNQVLTGNLLALVAREDFYKGLSRLDKEKLTKV</sequence>
<dbReference type="GO" id="GO:0016491">
    <property type="term" value="F:oxidoreductase activity"/>
    <property type="evidence" value="ECO:0007669"/>
    <property type="project" value="UniProtKB-KW"/>
</dbReference>
<comment type="caution">
    <text evidence="2">The sequence shown here is derived from an EMBL/GenBank/DDBJ whole genome shotgun (WGS) entry which is preliminary data.</text>
</comment>
<dbReference type="EMBL" id="AOGW02000010">
    <property type="protein sequence ID" value="EMY61061.1"/>
    <property type="molecule type" value="Genomic_DNA"/>
</dbReference>